<gene>
    <name evidence="2" type="ORF">EVOR1521_LOCUS3688</name>
</gene>
<accession>A0AA36MNE9</accession>
<dbReference type="Proteomes" id="UP001178507">
    <property type="component" value="Unassembled WGS sequence"/>
</dbReference>
<feature type="chain" id="PRO_5041314178" evidence="1">
    <location>
        <begin position="26"/>
        <end position="316"/>
    </location>
</feature>
<keyword evidence="1" id="KW-0732">Signal</keyword>
<organism evidence="2 3">
    <name type="scientific">Effrenium voratum</name>
    <dbReference type="NCBI Taxonomy" id="2562239"/>
    <lineage>
        <taxon>Eukaryota</taxon>
        <taxon>Sar</taxon>
        <taxon>Alveolata</taxon>
        <taxon>Dinophyceae</taxon>
        <taxon>Suessiales</taxon>
        <taxon>Symbiodiniaceae</taxon>
        <taxon>Effrenium</taxon>
    </lineage>
</organism>
<dbReference type="AlphaFoldDB" id="A0AA36MNE9"/>
<evidence type="ECO:0000313" key="3">
    <source>
        <dbReference type="Proteomes" id="UP001178507"/>
    </source>
</evidence>
<proteinExistence type="predicted"/>
<name>A0AA36MNE9_9DINO</name>
<evidence type="ECO:0000256" key="1">
    <source>
        <dbReference type="SAM" id="SignalP"/>
    </source>
</evidence>
<evidence type="ECO:0000313" key="2">
    <source>
        <dbReference type="EMBL" id="CAJ1374053.1"/>
    </source>
</evidence>
<comment type="caution">
    <text evidence="2">The sequence shown here is derived from an EMBL/GenBank/DDBJ whole genome shotgun (WGS) entry which is preliminary data.</text>
</comment>
<dbReference type="EMBL" id="CAUJNA010000228">
    <property type="protein sequence ID" value="CAJ1374053.1"/>
    <property type="molecule type" value="Genomic_DNA"/>
</dbReference>
<keyword evidence="3" id="KW-1185">Reference proteome</keyword>
<dbReference type="InterPro" id="IPR027417">
    <property type="entry name" value="P-loop_NTPase"/>
</dbReference>
<sequence length="316" mass="35009">MAVLRLLASGLLAVLPLWACDTGDASEPGLEHLELLQQQLRLRSGTHPEVLPLTWVHFPKAGSGFLNVLVHTQGFCPGVPQDLSVETERFSCRVASNLFKACPQVCDPARVRCHASPYECVGSRYSELEGRMVGVFRQPEQRALAAYHDELRTWMAPQADCAHRNGTRPPAPVFARFFAGTVAYQLVGEGLLNYGGGHHWLPGLVDIPERTTEMAGEAVRRLQGFAFVGITEEWDLSICLFRKIFGGPCRALDFSKTQSSKNYDTAPLEGFQDEIDGIVYQEAMRIFRHSLLQHNVSVDSCRDCFAQAGRHGAPNE</sequence>
<feature type="signal peptide" evidence="1">
    <location>
        <begin position="1"/>
        <end position="25"/>
    </location>
</feature>
<protein>
    <submittedName>
        <fullName evidence="2">Uncharacterized protein</fullName>
    </submittedName>
</protein>
<dbReference type="Gene3D" id="3.40.50.300">
    <property type="entry name" value="P-loop containing nucleotide triphosphate hydrolases"/>
    <property type="match status" value="1"/>
</dbReference>
<reference evidence="2" key="1">
    <citation type="submission" date="2023-08" db="EMBL/GenBank/DDBJ databases">
        <authorList>
            <person name="Chen Y."/>
            <person name="Shah S."/>
            <person name="Dougan E. K."/>
            <person name="Thang M."/>
            <person name="Chan C."/>
        </authorList>
    </citation>
    <scope>NUCLEOTIDE SEQUENCE</scope>
</reference>